<proteinExistence type="predicted"/>
<evidence type="ECO:0000313" key="2">
    <source>
        <dbReference type="EMBL" id="VFT96003.1"/>
    </source>
</evidence>
<keyword evidence="3" id="KW-1185">Reference proteome</keyword>
<gene>
    <name evidence="2" type="primary">Aste57867_19283</name>
    <name evidence="1" type="ORF">As57867_019219</name>
    <name evidence="2" type="ORF">ASTE57867_19283</name>
</gene>
<dbReference type="SUPFAM" id="SSF103473">
    <property type="entry name" value="MFS general substrate transporter"/>
    <property type="match status" value="1"/>
</dbReference>
<dbReference type="Proteomes" id="UP000332933">
    <property type="component" value="Unassembled WGS sequence"/>
</dbReference>
<dbReference type="InterPro" id="IPR036259">
    <property type="entry name" value="MFS_trans_sf"/>
</dbReference>
<organism evidence="2 3">
    <name type="scientific">Aphanomyces stellatus</name>
    <dbReference type="NCBI Taxonomy" id="120398"/>
    <lineage>
        <taxon>Eukaryota</taxon>
        <taxon>Sar</taxon>
        <taxon>Stramenopiles</taxon>
        <taxon>Oomycota</taxon>
        <taxon>Saprolegniomycetes</taxon>
        <taxon>Saprolegniales</taxon>
        <taxon>Verrucalvaceae</taxon>
        <taxon>Aphanomyces</taxon>
    </lineage>
</organism>
<sequence length="126" mass="13581">MGYILLLVEKLDLGWVKLHLLQRDFQAIVVGHRMFVSPDPTASSLLYVGAVVDVGEMGMIVSSLSLVTARSVPAELRGSVSGVYSFVGAIGILVTAKHVSTSSSISVLPITRCRYRNNLVLLPQRA</sequence>
<reference evidence="2 3" key="1">
    <citation type="submission" date="2019-03" db="EMBL/GenBank/DDBJ databases">
        <authorList>
            <person name="Gaulin E."/>
            <person name="Dumas B."/>
        </authorList>
    </citation>
    <scope>NUCLEOTIDE SEQUENCE [LARGE SCALE GENOMIC DNA]</scope>
    <source>
        <strain evidence="2">CBS 568.67</strain>
    </source>
</reference>
<accession>A0A485LCD2</accession>
<name>A0A485LCD2_9STRA</name>
<dbReference type="OrthoDB" id="18110at2759"/>
<evidence type="ECO:0000313" key="3">
    <source>
        <dbReference type="Proteomes" id="UP000332933"/>
    </source>
</evidence>
<protein>
    <submittedName>
        <fullName evidence="2">Aste57867_19283 protein</fullName>
    </submittedName>
</protein>
<dbReference type="AlphaFoldDB" id="A0A485LCD2"/>
<dbReference type="EMBL" id="VJMH01006486">
    <property type="protein sequence ID" value="KAF0689247.1"/>
    <property type="molecule type" value="Genomic_DNA"/>
</dbReference>
<evidence type="ECO:0000313" key="1">
    <source>
        <dbReference type="EMBL" id="KAF0689247.1"/>
    </source>
</evidence>
<reference evidence="1" key="2">
    <citation type="submission" date="2019-06" db="EMBL/GenBank/DDBJ databases">
        <title>Genomics analysis of Aphanomyces spp. identifies a new class of oomycete effector associated with host adaptation.</title>
        <authorList>
            <person name="Gaulin E."/>
        </authorList>
    </citation>
    <scope>NUCLEOTIDE SEQUENCE</scope>
    <source>
        <strain evidence="1">CBS 578.67</strain>
    </source>
</reference>
<dbReference type="EMBL" id="CAADRA010006507">
    <property type="protein sequence ID" value="VFT96003.1"/>
    <property type="molecule type" value="Genomic_DNA"/>
</dbReference>